<dbReference type="InterPro" id="IPR023198">
    <property type="entry name" value="PGP-like_dom2"/>
</dbReference>
<proteinExistence type="predicted"/>
<dbReference type="Gene3D" id="1.10.150.240">
    <property type="entry name" value="Putative phosphatase, domain 2"/>
    <property type="match status" value="1"/>
</dbReference>
<dbReference type="InterPro" id="IPR036412">
    <property type="entry name" value="HAD-like_sf"/>
</dbReference>
<dbReference type="InterPro" id="IPR006439">
    <property type="entry name" value="HAD-SF_hydro_IA"/>
</dbReference>
<dbReference type="AlphaFoldDB" id="A0A6J6D5T6"/>
<organism evidence="1">
    <name type="scientific">freshwater metagenome</name>
    <dbReference type="NCBI Taxonomy" id="449393"/>
    <lineage>
        <taxon>unclassified sequences</taxon>
        <taxon>metagenomes</taxon>
        <taxon>ecological metagenomes</taxon>
    </lineage>
</organism>
<dbReference type="NCBIfam" id="TIGR01509">
    <property type="entry name" value="HAD-SF-IA-v3"/>
    <property type="match status" value="1"/>
</dbReference>
<dbReference type="SFLD" id="SFLDS00003">
    <property type="entry name" value="Haloacid_Dehalogenase"/>
    <property type="match status" value="1"/>
</dbReference>
<sequence length="217" mass="24057">MNNRAVDAVIFDLGGVIMRNGSPRDFTQQYPDHDPAYIAELIMGPHHLDTDHPWHQVERGEISFAQCREMTQQLLAAAGVTPPARSPKESTSARSSFAFELNDDMVAFIHDLRSADIPTAILTNNVREFRQWWWPLLDFDALFTTIVDSHEVGMRKPNPAIYQLTLDRLGVSATRAAFLDDLHANVVAASAVGLHGIHVEPDSMPAIQHARTLAGLA</sequence>
<dbReference type="CDD" id="cd02603">
    <property type="entry name" value="HAD_sEH-N_like"/>
    <property type="match status" value="1"/>
</dbReference>
<dbReference type="EMBL" id="CAEZTC010000057">
    <property type="protein sequence ID" value="CAB4557683.1"/>
    <property type="molecule type" value="Genomic_DNA"/>
</dbReference>
<accession>A0A6J6D5T6</accession>
<reference evidence="1" key="1">
    <citation type="submission" date="2020-05" db="EMBL/GenBank/DDBJ databases">
        <authorList>
            <person name="Chiriac C."/>
            <person name="Salcher M."/>
            <person name="Ghai R."/>
            <person name="Kavagutti S V."/>
        </authorList>
    </citation>
    <scope>NUCLEOTIDE SEQUENCE</scope>
</reference>
<dbReference type="Pfam" id="PF00702">
    <property type="entry name" value="Hydrolase"/>
    <property type="match status" value="1"/>
</dbReference>
<dbReference type="PANTHER" id="PTHR47829">
    <property type="entry name" value="HYDROLASE, PUTATIVE (AFU_ORTHOLOGUE AFUA_1G12880)-RELATED"/>
    <property type="match status" value="1"/>
</dbReference>
<evidence type="ECO:0000313" key="1">
    <source>
        <dbReference type="EMBL" id="CAB4557683.1"/>
    </source>
</evidence>
<gene>
    <name evidence="1" type="ORF">UFOPK1572_00599</name>
</gene>
<dbReference type="SFLD" id="SFLDG01129">
    <property type="entry name" value="C1.5:_HAD__Beta-PGM__Phosphata"/>
    <property type="match status" value="1"/>
</dbReference>
<dbReference type="InterPro" id="IPR023214">
    <property type="entry name" value="HAD_sf"/>
</dbReference>
<name>A0A6J6D5T6_9ZZZZ</name>
<dbReference type="PANTHER" id="PTHR47829:SF1">
    <property type="entry name" value="HAD FAMILY PHOSPHATASE"/>
    <property type="match status" value="1"/>
</dbReference>
<dbReference type="InterPro" id="IPR052898">
    <property type="entry name" value="ACAD10-like"/>
</dbReference>
<protein>
    <submittedName>
        <fullName evidence="1">Unannotated protein</fullName>
    </submittedName>
</protein>
<dbReference type="SUPFAM" id="SSF56784">
    <property type="entry name" value="HAD-like"/>
    <property type="match status" value="1"/>
</dbReference>
<dbReference type="Gene3D" id="3.40.50.1000">
    <property type="entry name" value="HAD superfamily/HAD-like"/>
    <property type="match status" value="1"/>
</dbReference>